<dbReference type="AlphaFoldDB" id="A0AAV2VWD6"/>
<dbReference type="Proteomes" id="UP000018211">
    <property type="component" value="Unassembled WGS sequence"/>
</dbReference>
<dbReference type="RefSeq" id="WP_022613307.1">
    <property type="nucleotide sequence ID" value="NZ_LK391965.1"/>
</dbReference>
<dbReference type="Gene3D" id="1.10.3210.10">
    <property type="entry name" value="Hypothetical protein af1432"/>
    <property type="match status" value="1"/>
</dbReference>
<dbReference type="EMBL" id="CAOF01000172">
    <property type="protein sequence ID" value="CCO49019.1"/>
    <property type="molecule type" value="Genomic_DNA"/>
</dbReference>
<dbReference type="SUPFAM" id="SSF109604">
    <property type="entry name" value="HD-domain/PDEase-like"/>
    <property type="match status" value="1"/>
</dbReference>
<sequence length="257" mass="29349">MISDYKWSESTNGILLGKDKWQFYGLLIKGQCHETIQRLIRFCGGHRKAISRINLSSIPEPDTLLAKKAMQLSMQSCEPQLYLHCLRTYYFGAMFAQFKNQKPDLELLYVASLMHDIGLTENYKEQARHTSFAVSGARAAYDLAEQLEYRESWRIELYEAISKHLNPYLSSRGNSIESICLQKGATLDVIGAYHFLFPKDQIAKLNNRFPRDEFQPHILDTIVNVPHHSCSHAGILSCCGFKKLVQRNPLDSSIATT</sequence>
<dbReference type="PANTHER" id="PTHR35569:SF1">
    <property type="entry name" value="CYANAMIDE HYDRATASE DDI2-RELATED"/>
    <property type="match status" value="1"/>
</dbReference>
<keyword evidence="2" id="KW-0378">Hydrolase</keyword>
<dbReference type="GO" id="GO:0016787">
    <property type="term" value="F:hydrolase activity"/>
    <property type="evidence" value="ECO:0007669"/>
    <property type="project" value="UniProtKB-KW"/>
</dbReference>
<comment type="caution">
    <text evidence="2">The sequence shown here is derived from an EMBL/GenBank/DDBJ whole genome shotgun (WGS) entry which is preliminary data.</text>
</comment>
<reference evidence="2 3" key="1">
    <citation type="journal article" date="2013" name="ISME J.">
        <title>Comparative genomics of pathogenic lineages of Vibrio nigripulchritudo identifies virulence-associated traits.</title>
        <authorList>
            <person name="Goudenege D."/>
            <person name="Labreuche Y."/>
            <person name="Krin E."/>
            <person name="Ansquer D."/>
            <person name="Mangenot S."/>
            <person name="Calteau A."/>
            <person name="Medigue C."/>
            <person name="Mazel D."/>
            <person name="Polz M.F."/>
            <person name="Le Roux F."/>
        </authorList>
    </citation>
    <scope>NUCLEOTIDE SEQUENCE [LARGE SCALE GENOMIC DNA]</scope>
    <source>
        <strain evidence="2 3">SOn1</strain>
    </source>
</reference>
<feature type="domain" description="HD" evidence="1">
    <location>
        <begin position="82"/>
        <end position="181"/>
    </location>
</feature>
<name>A0AAV2VWD6_9VIBR</name>
<evidence type="ECO:0000313" key="2">
    <source>
        <dbReference type="EMBL" id="CCO49019.1"/>
    </source>
</evidence>
<evidence type="ECO:0000313" key="3">
    <source>
        <dbReference type="Proteomes" id="UP000018211"/>
    </source>
</evidence>
<accession>A0AAV2VWD6</accession>
<proteinExistence type="predicted"/>
<dbReference type="InterPro" id="IPR003607">
    <property type="entry name" value="HD/PDEase_dom"/>
</dbReference>
<dbReference type="PANTHER" id="PTHR35569">
    <property type="entry name" value="CYANAMIDE HYDRATASE DDI2-RELATED"/>
    <property type="match status" value="1"/>
</dbReference>
<organism evidence="2 3">
    <name type="scientific">Vibrio nigripulchritudo SOn1</name>
    <dbReference type="NCBI Taxonomy" id="1238450"/>
    <lineage>
        <taxon>Bacteria</taxon>
        <taxon>Pseudomonadati</taxon>
        <taxon>Pseudomonadota</taxon>
        <taxon>Gammaproteobacteria</taxon>
        <taxon>Vibrionales</taxon>
        <taxon>Vibrionaceae</taxon>
        <taxon>Vibrio</taxon>
    </lineage>
</organism>
<dbReference type="Pfam" id="PF01966">
    <property type="entry name" value="HD"/>
    <property type="match status" value="1"/>
</dbReference>
<dbReference type="CDD" id="cd00077">
    <property type="entry name" value="HDc"/>
    <property type="match status" value="1"/>
</dbReference>
<evidence type="ECO:0000259" key="1">
    <source>
        <dbReference type="Pfam" id="PF01966"/>
    </source>
</evidence>
<protein>
    <submittedName>
        <fullName evidence="2">Hydrolase</fullName>
    </submittedName>
</protein>
<gene>
    <name evidence="2" type="ORF">VIBNISOn1_770040</name>
</gene>
<dbReference type="InterPro" id="IPR006674">
    <property type="entry name" value="HD_domain"/>
</dbReference>